<protein>
    <recommendedName>
        <fullName evidence="5">Stigma-specific protein, Stig1</fullName>
    </recommendedName>
</protein>
<evidence type="ECO:0000313" key="4">
    <source>
        <dbReference type="Proteomes" id="UP000317243"/>
    </source>
</evidence>
<dbReference type="Proteomes" id="UP000317243">
    <property type="component" value="Unassembled WGS sequence"/>
</dbReference>
<keyword evidence="4" id="KW-1185">Reference proteome</keyword>
<reference evidence="3 4" key="1">
    <citation type="submission" date="2019-02" db="EMBL/GenBank/DDBJ databases">
        <title>Deep-cultivation of Planctomycetes and their phenomic and genomic characterization uncovers novel biology.</title>
        <authorList>
            <person name="Wiegand S."/>
            <person name="Jogler M."/>
            <person name="Boedeker C."/>
            <person name="Pinto D."/>
            <person name="Vollmers J."/>
            <person name="Rivas-Marin E."/>
            <person name="Kohn T."/>
            <person name="Peeters S.H."/>
            <person name="Heuer A."/>
            <person name="Rast P."/>
            <person name="Oberbeckmann S."/>
            <person name="Bunk B."/>
            <person name="Jeske O."/>
            <person name="Meyerdierks A."/>
            <person name="Storesund J.E."/>
            <person name="Kallscheuer N."/>
            <person name="Luecker S."/>
            <person name="Lage O.M."/>
            <person name="Pohl T."/>
            <person name="Merkel B.J."/>
            <person name="Hornburger P."/>
            <person name="Mueller R.-W."/>
            <person name="Bruemmer F."/>
            <person name="Labrenz M."/>
            <person name="Spormann A.M."/>
            <person name="Op Den Camp H."/>
            <person name="Overmann J."/>
            <person name="Amann R."/>
            <person name="Jetten M.S.M."/>
            <person name="Mascher T."/>
            <person name="Medema M.H."/>
            <person name="Devos D.P."/>
            <person name="Kaster A.-K."/>
            <person name="Ovreas L."/>
            <person name="Rohde M."/>
            <person name="Galperin M.Y."/>
            <person name="Jogler C."/>
        </authorList>
    </citation>
    <scope>NUCLEOTIDE SEQUENCE [LARGE SCALE GENOMIC DNA]</scope>
    <source>
        <strain evidence="3 4">KOR42</strain>
    </source>
</reference>
<name>A0A5C5X912_9PLAN</name>
<dbReference type="RefSeq" id="WP_146509437.1">
    <property type="nucleotide sequence ID" value="NZ_SIHI01000001.1"/>
</dbReference>
<proteinExistence type="predicted"/>
<evidence type="ECO:0000313" key="3">
    <source>
        <dbReference type="EMBL" id="TWT58793.1"/>
    </source>
</evidence>
<feature type="region of interest" description="Disordered" evidence="1">
    <location>
        <begin position="288"/>
        <end position="316"/>
    </location>
</feature>
<comment type="caution">
    <text evidence="3">The sequence shown here is derived from an EMBL/GenBank/DDBJ whole genome shotgun (WGS) entry which is preliminary data.</text>
</comment>
<dbReference type="AlphaFoldDB" id="A0A5C5X912"/>
<accession>A0A5C5X912</accession>
<evidence type="ECO:0000256" key="2">
    <source>
        <dbReference type="SAM" id="SignalP"/>
    </source>
</evidence>
<keyword evidence="2" id="KW-0732">Signal</keyword>
<gene>
    <name evidence="3" type="ORF">KOR42_21790</name>
</gene>
<organism evidence="3 4">
    <name type="scientific">Thalassoglobus neptunius</name>
    <dbReference type="NCBI Taxonomy" id="1938619"/>
    <lineage>
        <taxon>Bacteria</taxon>
        <taxon>Pseudomonadati</taxon>
        <taxon>Planctomycetota</taxon>
        <taxon>Planctomycetia</taxon>
        <taxon>Planctomycetales</taxon>
        <taxon>Planctomycetaceae</taxon>
        <taxon>Thalassoglobus</taxon>
    </lineage>
</organism>
<feature type="chain" id="PRO_5022861173" description="Stigma-specific protein, Stig1" evidence="2">
    <location>
        <begin position="27"/>
        <end position="316"/>
    </location>
</feature>
<dbReference type="OrthoDB" id="215810at2"/>
<sequence precursor="true">MTETQTWRHCLLAVAGVLSMSLGAVTAQDFDDTGIVRITDMAQGQILQSSCDVLGCDTNANACCPGVNCDMSGSGACGAGMLGGGAGCSSAGCYGQCGNGAGCNGQCGGMCGNGMCGNACGYGACGLCPFGGLCGGGLCGYGCGPCGGQCSQAMRNILCWLNPCSNTCTHSPSHGFRPPTKQPYSAMPVSYQHNYPACWNGGVASGYRAHRPAVYMPTDTTQLGYYYQRVPFWTPRPGMIPPPMQPAEWHQYGNPRGYAHGNQYGYAGEYCPQNGQIIEGVEVKNTNEIAPTPPAASESSELERSASNPNLLPVVE</sequence>
<dbReference type="EMBL" id="SIHI01000001">
    <property type="protein sequence ID" value="TWT58793.1"/>
    <property type="molecule type" value="Genomic_DNA"/>
</dbReference>
<feature type="signal peptide" evidence="2">
    <location>
        <begin position="1"/>
        <end position="26"/>
    </location>
</feature>
<evidence type="ECO:0008006" key="5">
    <source>
        <dbReference type="Google" id="ProtNLM"/>
    </source>
</evidence>
<evidence type="ECO:0000256" key="1">
    <source>
        <dbReference type="SAM" id="MobiDB-lite"/>
    </source>
</evidence>